<feature type="compositionally biased region" description="Polar residues" evidence="2">
    <location>
        <begin position="452"/>
        <end position="462"/>
    </location>
</feature>
<dbReference type="PANTHER" id="PTHR43674:SF13">
    <property type="entry name" value="CN HYDROLASE DOMAIN-CONTAINING PROTEIN"/>
    <property type="match status" value="1"/>
</dbReference>
<dbReference type="Pfam" id="PF00795">
    <property type="entry name" value="CN_hydrolase"/>
    <property type="match status" value="1"/>
</dbReference>
<feature type="compositionally biased region" description="Acidic residues" evidence="2">
    <location>
        <begin position="515"/>
        <end position="527"/>
    </location>
</feature>
<accession>A0A6B1DAC1</accession>
<sequence length="544" mass="59813">MKTLIVACIQQKMRLPQTLEEYREDLRRFLRAAETKRARLVVFPELAGVMVIPPLLGGFQANLLKRADLARRRQSSLWQKFSGGISGALAGWLNSDFRQMAGALLTTQPDMVWDAYDEVFGGLAQEFDVTLVAPSAYLPDPLDGVLRNLAVVYGPGGERLGYQAKRVLHPEDEDLAQPGHEWNVIPTPVGRIGLMLGGDLLYPEVGRLLAYQGAELLIAQGAATERVLYEKLRAGMLARMQDNQLFAAISFLVGHNEFSRRQRDPFLGRSSVLAPQELTPRASGVLVESSNFRSESVLSAVWDFEKLAELWETSDTPVRSQLPLDAVGPALAQLYKKMNQLAQSGRHPRPFSEAQRPEGAEALPAIPEPQEPETKERPVEMEESVTVPNRTNSTLSLDDLPVLSSVTSYWGDASDTEIKASLPAHVPVSLTPESDDWEYDEFASLQEKGTEGKTTSAKMQTGESDELQELSGPEADAVEGMAAQSESPEFAQSGRHPRPFSEAQKVAAKQAGDSQADDEESEEETQEMDALLAPKAEDDREQTG</sequence>
<feature type="compositionally biased region" description="Basic and acidic residues" evidence="2">
    <location>
        <begin position="535"/>
        <end position="544"/>
    </location>
</feature>
<evidence type="ECO:0000256" key="2">
    <source>
        <dbReference type="SAM" id="MobiDB-lite"/>
    </source>
</evidence>
<dbReference type="Gene3D" id="3.60.110.10">
    <property type="entry name" value="Carbon-nitrogen hydrolase"/>
    <property type="match status" value="1"/>
</dbReference>
<dbReference type="InterPro" id="IPR003010">
    <property type="entry name" value="C-N_Hydrolase"/>
</dbReference>
<dbReference type="InterPro" id="IPR036526">
    <property type="entry name" value="C-N_Hydrolase_sf"/>
</dbReference>
<keyword evidence="1" id="KW-0378">Hydrolase</keyword>
<dbReference type="GO" id="GO:0016811">
    <property type="term" value="F:hydrolase activity, acting on carbon-nitrogen (but not peptide) bonds, in linear amides"/>
    <property type="evidence" value="ECO:0007669"/>
    <property type="project" value="TreeGrafter"/>
</dbReference>
<reference evidence="4" key="1">
    <citation type="submission" date="2019-09" db="EMBL/GenBank/DDBJ databases">
        <title>Characterisation of the sponge microbiome using genome-centric metagenomics.</title>
        <authorList>
            <person name="Engelberts J.P."/>
            <person name="Robbins S.J."/>
            <person name="De Goeij J.M."/>
            <person name="Aranda M."/>
            <person name="Bell S.C."/>
            <person name="Webster N.S."/>
        </authorList>
    </citation>
    <scope>NUCLEOTIDE SEQUENCE</scope>
    <source>
        <strain evidence="4">SB0661_bin_32</strain>
    </source>
</reference>
<evidence type="ECO:0000259" key="3">
    <source>
        <dbReference type="Pfam" id="PF00795"/>
    </source>
</evidence>
<evidence type="ECO:0000256" key="1">
    <source>
        <dbReference type="ARBA" id="ARBA00022801"/>
    </source>
</evidence>
<feature type="domain" description="CN hydrolase" evidence="3">
    <location>
        <begin position="6"/>
        <end position="275"/>
    </location>
</feature>
<comment type="caution">
    <text evidence="4">The sequence shown here is derived from an EMBL/GenBank/DDBJ whole genome shotgun (WGS) entry which is preliminary data.</text>
</comment>
<gene>
    <name evidence="4" type="ORF">F4X14_15270</name>
</gene>
<dbReference type="PANTHER" id="PTHR43674">
    <property type="entry name" value="NITRILASE C965.09-RELATED"/>
    <property type="match status" value="1"/>
</dbReference>
<dbReference type="SUPFAM" id="SSF56317">
    <property type="entry name" value="Carbon-nitrogen hydrolase"/>
    <property type="match status" value="1"/>
</dbReference>
<feature type="region of interest" description="Disordered" evidence="2">
    <location>
        <begin position="343"/>
        <end position="396"/>
    </location>
</feature>
<dbReference type="AlphaFoldDB" id="A0A6B1DAC1"/>
<proteinExistence type="predicted"/>
<name>A0A6B1DAC1_9CHLR</name>
<dbReference type="EMBL" id="VXMH01000076">
    <property type="protein sequence ID" value="MYC96322.1"/>
    <property type="molecule type" value="Genomic_DNA"/>
</dbReference>
<protein>
    <recommendedName>
        <fullName evidence="3">CN hydrolase domain-containing protein</fullName>
    </recommendedName>
</protein>
<dbReference type="InterPro" id="IPR050345">
    <property type="entry name" value="Aliph_Amidase/BUP"/>
</dbReference>
<organism evidence="4">
    <name type="scientific">Caldilineaceae bacterium SB0661_bin_32</name>
    <dbReference type="NCBI Taxonomy" id="2605255"/>
    <lineage>
        <taxon>Bacteria</taxon>
        <taxon>Bacillati</taxon>
        <taxon>Chloroflexota</taxon>
        <taxon>Caldilineae</taxon>
        <taxon>Caldilineales</taxon>
        <taxon>Caldilineaceae</taxon>
    </lineage>
</organism>
<evidence type="ECO:0000313" key="4">
    <source>
        <dbReference type="EMBL" id="MYC96322.1"/>
    </source>
</evidence>
<feature type="region of interest" description="Disordered" evidence="2">
    <location>
        <begin position="443"/>
        <end position="544"/>
    </location>
</feature>